<sequence length="112" mass="13245">MKDVRLEAALLVSEISALACMINAFTDYCVFFRFSGHVNSIDVEIARSKQEYKENDVKGSFYLPPCDPYDNEDLLRNMKLMKLRLKKILRDKKIDYSQLNYDIEEVRHYKLI</sequence>
<name>A0ABM9C9Z8_9BACL</name>
<dbReference type="EMBL" id="CAKMMF010000011">
    <property type="protein sequence ID" value="CAH1205808.1"/>
    <property type="molecule type" value="Genomic_DNA"/>
</dbReference>
<accession>A0ABM9C9Z8</accession>
<organism evidence="1 2">
    <name type="scientific">Paenibacillus plantiphilus</name>
    <dbReference type="NCBI Taxonomy" id="2905650"/>
    <lineage>
        <taxon>Bacteria</taxon>
        <taxon>Bacillati</taxon>
        <taxon>Bacillota</taxon>
        <taxon>Bacilli</taxon>
        <taxon>Bacillales</taxon>
        <taxon>Paenibacillaceae</taxon>
        <taxon>Paenibacillus</taxon>
    </lineage>
</organism>
<protein>
    <submittedName>
        <fullName evidence="1">Uncharacterized protein</fullName>
    </submittedName>
</protein>
<evidence type="ECO:0000313" key="1">
    <source>
        <dbReference type="EMBL" id="CAH1205808.1"/>
    </source>
</evidence>
<gene>
    <name evidence="1" type="ORF">PAECIP111893_02425</name>
</gene>
<dbReference type="Proteomes" id="UP000838686">
    <property type="component" value="Unassembled WGS sequence"/>
</dbReference>
<keyword evidence="2" id="KW-1185">Reference proteome</keyword>
<proteinExistence type="predicted"/>
<comment type="caution">
    <text evidence="1">The sequence shown here is derived from an EMBL/GenBank/DDBJ whole genome shotgun (WGS) entry which is preliminary data.</text>
</comment>
<evidence type="ECO:0000313" key="2">
    <source>
        <dbReference type="Proteomes" id="UP000838686"/>
    </source>
</evidence>
<reference evidence="1" key="1">
    <citation type="submission" date="2022-01" db="EMBL/GenBank/DDBJ databases">
        <authorList>
            <person name="Criscuolo A."/>
        </authorList>
    </citation>
    <scope>NUCLEOTIDE SEQUENCE</scope>
    <source>
        <strain evidence="1">CIP111893</strain>
    </source>
</reference>
<dbReference type="RefSeq" id="WP_236342463.1">
    <property type="nucleotide sequence ID" value="NZ_CAKMMF010000011.1"/>
</dbReference>